<dbReference type="HAMAP" id="MF_00011">
    <property type="entry name" value="Adenylosucc_synth"/>
    <property type="match status" value="1"/>
</dbReference>
<dbReference type="RefSeq" id="WP_386772222.1">
    <property type="nucleotide sequence ID" value="NZ_JBHRUG010000013.1"/>
</dbReference>
<feature type="binding site" description="in other chain" evidence="8">
    <location>
        <position position="225"/>
    </location>
    <ligand>
        <name>IMP</name>
        <dbReference type="ChEBI" id="CHEBI:58053"/>
        <note>ligand shared between dimeric partners</note>
    </ligand>
</feature>
<dbReference type="EC" id="6.3.4.4" evidence="8 10"/>
<protein>
    <recommendedName>
        <fullName evidence="8 10">Adenylosuccinate synthetase</fullName>
        <shortName evidence="8">AMPSase</shortName>
        <shortName evidence="8">AdSS</shortName>
        <ecNumber evidence="8 10">6.3.4.4</ecNumber>
    </recommendedName>
    <alternativeName>
        <fullName evidence="8">IMP--aspartate ligase</fullName>
    </alternativeName>
</protein>
<evidence type="ECO:0000313" key="11">
    <source>
        <dbReference type="EMBL" id="MFC3283157.1"/>
    </source>
</evidence>
<dbReference type="InterPro" id="IPR042111">
    <property type="entry name" value="Adenylosuccinate_synth_dom3"/>
</dbReference>
<dbReference type="SUPFAM" id="SSF52540">
    <property type="entry name" value="P-loop containing nucleoside triphosphate hydrolases"/>
    <property type="match status" value="1"/>
</dbReference>
<keyword evidence="2 8" id="KW-0436">Ligase</keyword>
<dbReference type="InterPro" id="IPR027417">
    <property type="entry name" value="P-loop_NTPase"/>
</dbReference>
<dbReference type="CDD" id="cd03108">
    <property type="entry name" value="AdSS"/>
    <property type="match status" value="1"/>
</dbReference>
<feature type="binding site" description="in other chain" evidence="8">
    <location>
        <position position="130"/>
    </location>
    <ligand>
        <name>IMP</name>
        <dbReference type="ChEBI" id="CHEBI:58053"/>
        <note>ligand shared between dimeric partners</note>
    </ligand>
</feature>
<feature type="binding site" evidence="8">
    <location>
        <position position="144"/>
    </location>
    <ligand>
        <name>IMP</name>
        <dbReference type="ChEBI" id="CHEBI:58053"/>
        <note>ligand shared between dimeric partners</note>
    </ligand>
</feature>
<dbReference type="EMBL" id="JBHRUG010000013">
    <property type="protein sequence ID" value="MFC3283157.1"/>
    <property type="molecule type" value="Genomic_DNA"/>
</dbReference>
<evidence type="ECO:0000256" key="6">
    <source>
        <dbReference type="ARBA" id="ARBA00022842"/>
    </source>
</evidence>
<comment type="similarity">
    <text evidence="8 10">Belongs to the adenylosuccinate synthetase family.</text>
</comment>
<evidence type="ECO:0000256" key="8">
    <source>
        <dbReference type="HAMAP-Rule" id="MF_00011"/>
    </source>
</evidence>
<keyword evidence="8" id="KW-0963">Cytoplasm</keyword>
<feature type="binding site" description="in other chain" evidence="8">
    <location>
        <position position="304"/>
    </location>
    <ligand>
        <name>IMP</name>
        <dbReference type="ChEBI" id="CHEBI:58053"/>
        <note>ligand shared between dimeric partners</note>
    </ligand>
</feature>
<keyword evidence="3 8" id="KW-0479">Metal-binding</keyword>
<accession>A0ABV7LKU3</accession>
<reference evidence="12" key="1">
    <citation type="journal article" date="2019" name="Int. J. Syst. Evol. Microbiol.">
        <title>The Global Catalogue of Microorganisms (GCM) 10K type strain sequencing project: providing services to taxonomists for standard genome sequencing and annotation.</title>
        <authorList>
            <consortium name="The Broad Institute Genomics Platform"/>
            <consortium name="The Broad Institute Genome Sequencing Center for Infectious Disease"/>
            <person name="Wu L."/>
            <person name="Ma J."/>
        </authorList>
    </citation>
    <scope>NUCLEOTIDE SEQUENCE [LARGE SCALE GENOMIC DNA]</scope>
    <source>
        <strain evidence="12">CECT 7698</strain>
    </source>
</reference>
<dbReference type="InterPro" id="IPR042109">
    <property type="entry name" value="Adenylosuccinate_synth_dom1"/>
</dbReference>
<evidence type="ECO:0000256" key="7">
    <source>
        <dbReference type="ARBA" id="ARBA00023134"/>
    </source>
</evidence>
<dbReference type="PROSITE" id="PS00513">
    <property type="entry name" value="ADENYLOSUCCIN_SYN_2"/>
    <property type="match status" value="1"/>
</dbReference>
<dbReference type="Proteomes" id="UP001595579">
    <property type="component" value="Unassembled WGS sequence"/>
</dbReference>
<dbReference type="InterPro" id="IPR018220">
    <property type="entry name" value="Adenylosuccin_syn_GTP-bd"/>
</dbReference>
<keyword evidence="5 8" id="KW-0658">Purine biosynthesis</keyword>
<organism evidence="11 12">
    <name type="scientific">Litchfieldella rifensis</name>
    <dbReference type="NCBI Taxonomy" id="762643"/>
    <lineage>
        <taxon>Bacteria</taxon>
        <taxon>Pseudomonadati</taxon>
        <taxon>Pseudomonadota</taxon>
        <taxon>Gammaproteobacteria</taxon>
        <taxon>Oceanospirillales</taxon>
        <taxon>Halomonadaceae</taxon>
        <taxon>Litchfieldella</taxon>
    </lineage>
</organism>
<comment type="catalytic activity">
    <reaction evidence="8 10">
        <text>IMP + L-aspartate + GTP = N(6)-(1,2-dicarboxyethyl)-AMP + GDP + phosphate + 2 H(+)</text>
        <dbReference type="Rhea" id="RHEA:15753"/>
        <dbReference type="ChEBI" id="CHEBI:15378"/>
        <dbReference type="ChEBI" id="CHEBI:29991"/>
        <dbReference type="ChEBI" id="CHEBI:37565"/>
        <dbReference type="ChEBI" id="CHEBI:43474"/>
        <dbReference type="ChEBI" id="CHEBI:57567"/>
        <dbReference type="ChEBI" id="CHEBI:58053"/>
        <dbReference type="ChEBI" id="CHEBI:58189"/>
        <dbReference type="EC" id="6.3.4.4"/>
    </reaction>
</comment>
<dbReference type="NCBIfam" id="NF002223">
    <property type="entry name" value="PRK01117.1"/>
    <property type="match status" value="1"/>
</dbReference>
<dbReference type="GO" id="GO:0004019">
    <property type="term" value="F:adenylosuccinate synthase activity"/>
    <property type="evidence" value="ECO:0007669"/>
    <property type="project" value="UniProtKB-EC"/>
</dbReference>
<feature type="binding site" evidence="8">
    <location>
        <position position="41"/>
    </location>
    <ligand>
        <name>Mg(2+)</name>
        <dbReference type="ChEBI" id="CHEBI:18420"/>
    </ligand>
</feature>
<evidence type="ECO:0000256" key="2">
    <source>
        <dbReference type="ARBA" id="ARBA00022598"/>
    </source>
</evidence>
<feature type="binding site" description="in other chain" evidence="8">
    <location>
        <begin position="39"/>
        <end position="42"/>
    </location>
    <ligand>
        <name>IMP</name>
        <dbReference type="ChEBI" id="CHEBI:58053"/>
        <note>ligand shared between dimeric partners</note>
    </ligand>
</feature>
<dbReference type="Pfam" id="PF00709">
    <property type="entry name" value="Adenylsucc_synt"/>
    <property type="match status" value="1"/>
</dbReference>
<keyword evidence="12" id="KW-1185">Reference proteome</keyword>
<dbReference type="InterPro" id="IPR042110">
    <property type="entry name" value="Adenylosuccinate_synth_dom2"/>
</dbReference>
<evidence type="ECO:0000256" key="1">
    <source>
        <dbReference type="ARBA" id="ARBA00011738"/>
    </source>
</evidence>
<comment type="subunit">
    <text evidence="1 8">Homodimer.</text>
</comment>
<dbReference type="Gene3D" id="3.90.170.10">
    <property type="entry name" value="Adenylosuccinate Synthetase, subunit A, domain 3"/>
    <property type="match status" value="1"/>
</dbReference>
<dbReference type="PANTHER" id="PTHR11846:SF0">
    <property type="entry name" value="ADENYLOSUCCINATE SYNTHETASE"/>
    <property type="match status" value="1"/>
</dbReference>
<name>A0ABV7LKU3_9GAMM</name>
<comment type="subcellular location">
    <subcellularLocation>
        <location evidence="8">Cytoplasm</location>
    </subcellularLocation>
</comment>
<feature type="binding site" evidence="8">
    <location>
        <begin position="13"/>
        <end position="19"/>
    </location>
    <ligand>
        <name>GTP</name>
        <dbReference type="ChEBI" id="CHEBI:37565"/>
    </ligand>
</feature>
<sequence>MGKNVVVLGTQWGDEGKGKVVDLLTESASAVVRFQGGHNAGHTLVIDGEKTVLHLIPSGILRADKTCVIGNGVVLSPEALIKEIRELEAKGVPVRERLRLSPACPLILSYHVRLDQAREKARGVAKIGTTGRGIGPAYEDKVARRGLRLGDLLHRERFASKLGEVLDYHNFVLTQYHGESAVDFQQVLDEAMEMAEELRPMVCDTVSLVHDLRKAGENILFEGAQGSLLDIDHGTYPFVTSSNTTAGGTATGSGVGPLYLDYVLGITKAYTTRVGSGPFPTELFDEFGRHLAERGHEFGATTGRPRRCGWFDAVALRHAVQINSVSGLCLTKLDVLDGLETIRVCVGYRSKDGEVLDTPVDSEGYEAIEPLYQDLPGWSESTLGVKRVADLPANARAYISFLEEQVGTSIDIISTGPDRIETIVLRNPFDTD</sequence>
<dbReference type="NCBIfam" id="TIGR00184">
    <property type="entry name" value="purA"/>
    <property type="match status" value="1"/>
</dbReference>
<feature type="binding site" evidence="8">
    <location>
        <begin position="300"/>
        <end position="306"/>
    </location>
    <ligand>
        <name>substrate</name>
    </ligand>
</feature>
<dbReference type="Gene3D" id="3.40.440.10">
    <property type="entry name" value="Adenylosuccinate Synthetase, subunit A, domain 1"/>
    <property type="match status" value="1"/>
</dbReference>
<dbReference type="PANTHER" id="PTHR11846">
    <property type="entry name" value="ADENYLOSUCCINATE SYNTHETASE"/>
    <property type="match status" value="1"/>
</dbReference>
<feature type="binding site" description="in other chain" evidence="8">
    <location>
        <position position="240"/>
    </location>
    <ligand>
        <name>IMP</name>
        <dbReference type="ChEBI" id="CHEBI:58053"/>
        <note>ligand shared between dimeric partners</note>
    </ligand>
</feature>
<feature type="binding site" evidence="8">
    <location>
        <begin position="414"/>
        <end position="416"/>
    </location>
    <ligand>
        <name>GTP</name>
        <dbReference type="ChEBI" id="CHEBI:37565"/>
    </ligand>
</feature>
<dbReference type="InterPro" id="IPR033128">
    <property type="entry name" value="Adenylosuccin_syn_Lys_AS"/>
</dbReference>
<keyword evidence="6 8" id="KW-0460">Magnesium</keyword>
<comment type="caution">
    <text evidence="11">The sequence shown here is derived from an EMBL/GenBank/DDBJ whole genome shotgun (WGS) entry which is preliminary data.</text>
</comment>
<dbReference type="PROSITE" id="PS01266">
    <property type="entry name" value="ADENYLOSUCCIN_SYN_1"/>
    <property type="match status" value="1"/>
</dbReference>
<comment type="cofactor">
    <cofactor evidence="8">
        <name>Mg(2+)</name>
        <dbReference type="ChEBI" id="CHEBI:18420"/>
    </cofactor>
    <text evidence="8">Binds 1 Mg(2+) ion per subunit.</text>
</comment>
<feature type="binding site" evidence="8">
    <location>
        <position position="14"/>
    </location>
    <ligand>
        <name>Mg(2+)</name>
        <dbReference type="ChEBI" id="CHEBI:18420"/>
    </ligand>
</feature>
<comment type="function">
    <text evidence="8">Plays an important role in the de novo pathway of purine nucleotide biosynthesis. Catalyzes the first committed step in the biosynthesis of AMP from IMP.</text>
</comment>
<feature type="binding site" description="in other chain" evidence="8">
    <location>
        <begin position="14"/>
        <end position="17"/>
    </location>
    <ligand>
        <name>IMP</name>
        <dbReference type="ChEBI" id="CHEBI:58053"/>
        <note>ligand shared between dimeric partners</note>
    </ligand>
</feature>
<feature type="binding site" evidence="8">
    <location>
        <begin position="332"/>
        <end position="334"/>
    </location>
    <ligand>
        <name>GTP</name>
        <dbReference type="ChEBI" id="CHEBI:37565"/>
    </ligand>
</feature>
<dbReference type="SMART" id="SM00788">
    <property type="entry name" value="Adenylsucc_synt"/>
    <property type="match status" value="1"/>
</dbReference>
<comment type="pathway">
    <text evidence="8 10">Purine metabolism; AMP biosynthesis via de novo pathway; AMP from IMP: step 1/2.</text>
</comment>
<evidence type="ECO:0000256" key="5">
    <source>
        <dbReference type="ARBA" id="ARBA00022755"/>
    </source>
</evidence>
<evidence type="ECO:0000256" key="4">
    <source>
        <dbReference type="ARBA" id="ARBA00022741"/>
    </source>
</evidence>
<gene>
    <name evidence="8" type="primary">purA</name>
    <name evidence="11" type="ORF">ACFOEV_05970</name>
</gene>
<feature type="binding site" evidence="8">
    <location>
        <position position="306"/>
    </location>
    <ligand>
        <name>GTP</name>
        <dbReference type="ChEBI" id="CHEBI:37565"/>
    </ligand>
</feature>
<evidence type="ECO:0000256" key="10">
    <source>
        <dbReference type="RuleBase" id="RU000520"/>
    </source>
</evidence>
<keyword evidence="7 8" id="KW-0342">GTP-binding</keyword>
<proteinExistence type="inferred from homology"/>
<feature type="active site" description="Proton acceptor" evidence="8">
    <location>
        <position position="14"/>
    </location>
</feature>
<evidence type="ECO:0000313" key="12">
    <source>
        <dbReference type="Proteomes" id="UP001595579"/>
    </source>
</evidence>
<dbReference type="Gene3D" id="1.10.300.10">
    <property type="entry name" value="Adenylosuccinate Synthetase, subunit A, domain 2"/>
    <property type="match status" value="1"/>
</dbReference>
<evidence type="ECO:0000256" key="3">
    <source>
        <dbReference type="ARBA" id="ARBA00022723"/>
    </source>
</evidence>
<feature type="active site" evidence="9">
    <location>
        <position position="141"/>
    </location>
</feature>
<feature type="active site" description="Proton donor" evidence="8">
    <location>
        <position position="42"/>
    </location>
</feature>
<keyword evidence="4 8" id="KW-0547">Nucleotide-binding</keyword>
<dbReference type="InterPro" id="IPR001114">
    <property type="entry name" value="Adenylosuccinate_synthetase"/>
</dbReference>
<evidence type="ECO:0000256" key="9">
    <source>
        <dbReference type="PROSITE-ProRule" id="PRU10134"/>
    </source>
</evidence>
<feature type="binding site" evidence="8">
    <location>
        <begin position="41"/>
        <end position="43"/>
    </location>
    <ligand>
        <name>GTP</name>
        <dbReference type="ChEBI" id="CHEBI:37565"/>
    </ligand>
</feature>